<keyword evidence="1" id="KW-0472">Membrane</keyword>
<proteinExistence type="predicted"/>
<organism evidence="2 3">
    <name type="scientific">Plantactinospora alkalitolerans</name>
    <dbReference type="NCBI Taxonomy" id="2789879"/>
    <lineage>
        <taxon>Bacteria</taxon>
        <taxon>Bacillati</taxon>
        <taxon>Actinomycetota</taxon>
        <taxon>Actinomycetes</taxon>
        <taxon>Micromonosporales</taxon>
        <taxon>Micromonosporaceae</taxon>
        <taxon>Plantactinospora</taxon>
    </lineage>
</organism>
<dbReference type="EMBL" id="JADPUN010000252">
    <property type="protein sequence ID" value="MBF9132850.1"/>
    <property type="molecule type" value="Genomic_DNA"/>
</dbReference>
<dbReference type="RefSeq" id="WP_196204372.1">
    <property type="nucleotide sequence ID" value="NZ_JADPUN010000252.1"/>
</dbReference>
<evidence type="ECO:0000313" key="3">
    <source>
        <dbReference type="Proteomes" id="UP000638560"/>
    </source>
</evidence>
<evidence type="ECO:0000313" key="2">
    <source>
        <dbReference type="EMBL" id="MBF9132850.1"/>
    </source>
</evidence>
<keyword evidence="1" id="KW-0812">Transmembrane</keyword>
<accession>A0ABS0H314</accession>
<comment type="caution">
    <text evidence="2">The sequence shown here is derived from an EMBL/GenBank/DDBJ whole genome shotgun (WGS) entry which is preliminary data.</text>
</comment>
<keyword evidence="3" id="KW-1185">Reference proteome</keyword>
<sequence>MRWRIPIRRKVAGLVGAAVLTLALVVGLLVWLRPDGPEDVVRAYLAAILDREVDEALRIAKAERPSGESGSLLTAMAISDGWAIGTTTALNVSDDRAEVMVSLNDTGDGPAADPPADLGTFQLENSDDGWRITNPFLSVRFGRSPLWYVELGGLRLPREQPTSPSDPGPTYLVFPGIYRSYAAHSDLVTVTPERMRVLPGSDRLQNNPKVVVTEQGNGAFQQASDAFLDECLAAQAKPDQNCVLDVARGRYDTRYGYVMTSDVRTSSWTLVRRPAVNLPGPRAYSADGLMVFDGQVTIPGELRLAASGLTLDGGRRVSFTMACLVTDQSLVAGFRADGSMSTTWLAAPERKTEPSVVKRISLDCY</sequence>
<evidence type="ECO:0000256" key="1">
    <source>
        <dbReference type="SAM" id="Phobius"/>
    </source>
</evidence>
<name>A0ABS0H314_9ACTN</name>
<dbReference type="Proteomes" id="UP000638560">
    <property type="component" value="Unassembled WGS sequence"/>
</dbReference>
<gene>
    <name evidence="2" type="ORF">I0C86_28405</name>
</gene>
<protein>
    <submittedName>
        <fullName evidence="2">Uncharacterized protein</fullName>
    </submittedName>
</protein>
<feature type="transmembrane region" description="Helical" evidence="1">
    <location>
        <begin position="12"/>
        <end position="32"/>
    </location>
</feature>
<keyword evidence="1" id="KW-1133">Transmembrane helix</keyword>
<reference evidence="2 3" key="1">
    <citation type="submission" date="2020-11" db="EMBL/GenBank/DDBJ databases">
        <title>A novel isolate from a Black sea contaminated sediment with potential to produce alkanes: Plantactinospora alkalitolerans sp. nov.</title>
        <authorList>
            <person name="Carro L."/>
            <person name="Veyisoglu A."/>
            <person name="Guven K."/>
            <person name="Schumann P."/>
            <person name="Klenk H.-P."/>
            <person name="Sahin N."/>
        </authorList>
    </citation>
    <scope>NUCLEOTIDE SEQUENCE [LARGE SCALE GENOMIC DNA]</scope>
    <source>
        <strain evidence="2 3">S1510</strain>
    </source>
</reference>